<dbReference type="Pfam" id="PF13410">
    <property type="entry name" value="GST_C_2"/>
    <property type="match status" value="1"/>
</dbReference>
<proteinExistence type="predicted"/>
<dbReference type="CDD" id="cd00570">
    <property type="entry name" value="GST_N_family"/>
    <property type="match status" value="1"/>
</dbReference>
<keyword evidence="3" id="KW-1185">Reference proteome</keyword>
<reference evidence="2 3" key="1">
    <citation type="submission" date="2023-10" db="EMBL/GenBank/DDBJ databases">
        <authorList>
            <person name="Maclean D."/>
            <person name="Macfadyen A."/>
        </authorList>
    </citation>
    <scope>NUCLEOTIDE SEQUENCE [LARGE SCALE GENOMIC DNA]</scope>
</reference>
<gene>
    <name evidence="2" type="ORF">CVIRNUC_001302</name>
</gene>
<name>A0AAV1HTA8_9CHLO</name>
<evidence type="ECO:0000313" key="2">
    <source>
        <dbReference type="EMBL" id="CAK0741131.1"/>
    </source>
</evidence>
<dbReference type="AlphaFoldDB" id="A0AAV1HTA8"/>
<dbReference type="EMBL" id="CAUYUE010000002">
    <property type="protein sequence ID" value="CAK0741131.1"/>
    <property type="molecule type" value="Genomic_DNA"/>
</dbReference>
<dbReference type="InterPro" id="IPR050983">
    <property type="entry name" value="GST_Omega/HSP26"/>
</dbReference>
<dbReference type="SUPFAM" id="SSF47616">
    <property type="entry name" value="GST C-terminal domain-like"/>
    <property type="match status" value="1"/>
</dbReference>
<evidence type="ECO:0000313" key="3">
    <source>
        <dbReference type="Proteomes" id="UP001314263"/>
    </source>
</evidence>
<organism evidence="2 3">
    <name type="scientific">Coccomyxa viridis</name>
    <dbReference type="NCBI Taxonomy" id="1274662"/>
    <lineage>
        <taxon>Eukaryota</taxon>
        <taxon>Viridiplantae</taxon>
        <taxon>Chlorophyta</taxon>
        <taxon>core chlorophytes</taxon>
        <taxon>Trebouxiophyceae</taxon>
        <taxon>Trebouxiophyceae incertae sedis</taxon>
        <taxon>Coccomyxaceae</taxon>
        <taxon>Coccomyxa</taxon>
    </lineage>
</organism>
<dbReference type="InterPro" id="IPR036282">
    <property type="entry name" value="Glutathione-S-Trfase_C_sf"/>
</dbReference>
<dbReference type="Proteomes" id="UP001314263">
    <property type="component" value="Unassembled WGS sequence"/>
</dbReference>
<dbReference type="InterPro" id="IPR004045">
    <property type="entry name" value="Glutathione_S-Trfase_N"/>
</dbReference>
<dbReference type="PROSITE" id="PS50404">
    <property type="entry name" value="GST_NTER"/>
    <property type="match status" value="1"/>
</dbReference>
<dbReference type="Pfam" id="PF13409">
    <property type="entry name" value="GST_N_2"/>
    <property type="match status" value="1"/>
</dbReference>
<dbReference type="PANTHER" id="PTHR43968:SF14">
    <property type="entry name" value="GLUTATHIONE S-TRANSFERASE"/>
    <property type="match status" value="1"/>
</dbReference>
<dbReference type="InterPro" id="IPR036249">
    <property type="entry name" value="Thioredoxin-like_sf"/>
</dbReference>
<dbReference type="GO" id="GO:0005737">
    <property type="term" value="C:cytoplasm"/>
    <property type="evidence" value="ECO:0007669"/>
    <property type="project" value="TreeGrafter"/>
</dbReference>
<dbReference type="Gene3D" id="1.20.1050.10">
    <property type="match status" value="1"/>
</dbReference>
<dbReference type="PANTHER" id="PTHR43968">
    <property type="match status" value="1"/>
</dbReference>
<dbReference type="SUPFAM" id="SSF52833">
    <property type="entry name" value="Thioredoxin-like"/>
    <property type="match status" value="1"/>
</dbReference>
<dbReference type="SFLD" id="SFLDS00019">
    <property type="entry name" value="Glutathione_Transferase_(cytos"/>
    <property type="match status" value="1"/>
</dbReference>
<comment type="caution">
    <text evidence="2">The sequence shown here is derived from an EMBL/GenBank/DDBJ whole genome shotgun (WGS) entry which is preliminary data.</text>
</comment>
<sequence>MPILRRLPYSISLHVNPDHLRLTAIHKQPIWKRPDIRKGNTVHSGRGSVAASVVKQRAFIEGAGLSSPQDDTETPVLYTHTLCPYAHRAWLAFLEKGVEFQPVQIDLSRKPAYFSTISTSGLVPAVAYKGAVVTESLDICRWVDETFDGLELVPADKKSRDAMEALVLAASRINAAGLNLLAGRGSRSWGIGSGQSDGQQQGLEQQLQILARALQVGGGPYLTGPTVTLADIVLFPFIERFALCAPRHAGYDVQAACGGAIGQWLDVMSARQSCMVSCANSDALLQAYSKHGSLDFFDFHTYRAQDLHPHLDKVKASA</sequence>
<dbReference type="SFLD" id="SFLDG00358">
    <property type="entry name" value="Main_(cytGST)"/>
    <property type="match status" value="1"/>
</dbReference>
<feature type="domain" description="GST N-terminal" evidence="1">
    <location>
        <begin position="73"/>
        <end position="151"/>
    </location>
</feature>
<protein>
    <recommendedName>
        <fullName evidence="1">GST N-terminal domain-containing protein</fullName>
    </recommendedName>
</protein>
<dbReference type="Gene3D" id="3.40.30.10">
    <property type="entry name" value="Glutaredoxin"/>
    <property type="match status" value="1"/>
</dbReference>
<evidence type="ECO:0000259" key="1">
    <source>
        <dbReference type="PROSITE" id="PS50404"/>
    </source>
</evidence>
<dbReference type="InterPro" id="IPR040079">
    <property type="entry name" value="Glutathione_S-Trfase"/>
</dbReference>
<accession>A0AAV1HTA8</accession>